<evidence type="ECO:0000313" key="2">
    <source>
        <dbReference type="Proteomes" id="UP000790377"/>
    </source>
</evidence>
<keyword evidence="2" id="KW-1185">Reference proteome</keyword>
<organism evidence="1 2">
    <name type="scientific">Hygrophoropsis aurantiaca</name>
    <dbReference type="NCBI Taxonomy" id="72124"/>
    <lineage>
        <taxon>Eukaryota</taxon>
        <taxon>Fungi</taxon>
        <taxon>Dikarya</taxon>
        <taxon>Basidiomycota</taxon>
        <taxon>Agaricomycotina</taxon>
        <taxon>Agaricomycetes</taxon>
        <taxon>Agaricomycetidae</taxon>
        <taxon>Boletales</taxon>
        <taxon>Coniophorineae</taxon>
        <taxon>Hygrophoropsidaceae</taxon>
        <taxon>Hygrophoropsis</taxon>
    </lineage>
</organism>
<gene>
    <name evidence="1" type="ORF">BJ138DRAFT_1136819</name>
</gene>
<name>A0ACB8A7I2_9AGAM</name>
<accession>A0ACB8A7I2</accession>
<protein>
    <submittedName>
        <fullName evidence="1">Uncharacterized protein</fullName>
    </submittedName>
</protein>
<proteinExistence type="predicted"/>
<comment type="caution">
    <text evidence="1">The sequence shown here is derived from an EMBL/GenBank/DDBJ whole genome shotgun (WGS) entry which is preliminary data.</text>
</comment>
<evidence type="ECO:0000313" key="1">
    <source>
        <dbReference type="EMBL" id="KAH7909033.1"/>
    </source>
</evidence>
<reference evidence="1" key="1">
    <citation type="journal article" date="2021" name="New Phytol.">
        <title>Evolutionary innovations through gain and loss of genes in the ectomycorrhizal Boletales.</title>
        <authorList>
            <person name="Wu G."/>
            <person name="Miyauchi S."/>
            <person name="Morin E."/>
            <person name="Kuo A."/>
            <person name="Drula E."/>
            <person name="Varga T."/>
            <person name="Kohler A."/>
            <person name="Feng B."/>
            <person name="Cao Y."/>
            <person name="Lipzen A."/>
            <person name="Daum C."/>
            <person name="Hundley H."/>
            <person name="Pangilinan J."/>
            <person name="Johnson J."/>
            <person name="Barry K."/>
            <person name="LaButti K."/>
            <person name="Ng V."/>
            <person name="Ahrendt S."/>
            <person name="Min B."/>
            <person name="Choi I.G."/>
            <person name="Park H."/>
            <person name="Plett J.M."/>
            <person name="Magnuson J."/>
            <person name="Spatafora J.W."/>
            <person name="Nagy L.G."/>
            <person name="Henrissat B."/>
            <person name="Grigoriev I.V."/>
            <person name="Yang Z.L."/>
            <person name="Xu J."/>
            <person name="Martin F.M."/>
        </authorList>
    </citation>
    <scope>NUCLEOTIDE SEQUENCE</scope>
    <source>
        <strain evidence="1">ATCC 28755</strain>
    </source>
</reference>
<dbReference type="Proteomes" id="UP000790377">
    <property type="component" value="Unassembled WGS sequence"/>
</dbReference>
<dbReference type="EMBL" id="MU267783">
    <property type="protein sequence ID" value="KAH7909033.1"/>
    <property type="molecule type" value="Genomic_DNA"/>
</dbReference>
<sequence>MQPIILCDIPSKLQETIGLPILRRQGLPFRTEWVEYPDVARVMQNIGAKQSTIPNTGATVTESFAIAEYLDKTYPEKPMAEVLNPRSREEGYEKKWEEFSPEGPRREADWKSLMKTHDIVNGWYEKSNGRWIMGDTFSYADIIVAAEVFWYKRVFHEAEWGRI</sequence>